<reference evidence="3" key="1">
    <citation type="submission" date="2016-10" db="EMBL/GenBank/DDBJ databases">
        <authorList>
            <person name="Varghese N."/>
            <person name="Submissions S."/>
        </authorList>
    </citation>
    <scope>NUCLEOTIDE SEQUENCE [LARGE SCALE GENOMIC DNA]</scope>
    <source>
        <strain evidence="3">OV426</strain>
    </source>
</reference>
<evidence type="ECO:0000259" key="1">
    <source>
        <dbReference type="Pfam" id="PF18431"/>
    </source>
</evidence>
<dbReference type="Proteomes" id="UP000198968">
    <property type="component" value="Unassembled WGS sequence"/>
</dbReference>
<organism evidence="2 3">
    <name type="scientific">Candidatus Pantoea varia</name>
    <dbReference type="NCBI Taxonomy" id="1881036"/>
    <lineage>
        <taxon>Bacteria</taxon>
        <taxon>Pseudomonadati</taxon>
        <taxon>Pseudomonadota</taxon>
        <taxon>Gammaproteobacteria</taxon>
        <taxon>Enterobacterales</taxon>
        <taxon>Erwiniaceae</taxon>
        <taxon>Pantoea</taxon>
    </lineage>
</organism>
<name>A0A1I4YER4_9GAMM</name>
<dbReference type="RefSeq" id="WP_090961292.1">
    <property type="nucleotide sequence ID" value="NZ_FOVG01000001.1"/>
</dbReference>
<protein>
    <recommendedName>
        <fullName evidence="1">Bacterial CdiA-CT RNAse A domain-containing protein</fullName>
    </recommendedName>
</protein>
<dbReference type="CDD" id="cd20684">
    <property type="entry name" value="CdiA-CT_Yk_RNaseA-like"/>
    <property type="match status" value="1"/>
</dbReference>
<proteinExistence type="predicted"/>
<evidence type="ECO:0000313" key="2">
    <source>
        <dbReference type="EMBL" id="SFN36561.1"/>
    </source>
</evidence>
<evidence type="ECO:0000313" key="3">
    <source>
        <dbReference type="Proteomes" id="UP000198968"/>
    </source>
</evidence>
<dbReference type="InterPro" id="IPR041436">
    <property type="entry name" value="RNAse_A_bac"/>
</dbReference>
<dbReference type="AlphaFoldDB" id="A0A1I4YER4"/>
<gene>
    <name evidence="2" type="ORF">SAMN05428971_1177</name>
</gene>
<dbReference type="Pfam" id="PF18431">
    <property type="entry name" value="RNAse_A_bac"/>
    <property type="match status" value="1"/>
</dbReference>
<accession>A0A1I4YER4</accession>
<sequence length="272" mass="29052">MDDDIKIMMSPVQLTAALSDKTVTEGESLSNRLYGGLNLALGTLELTGATALCIAPDPSGLTKAACVVVGAHSLDSIHAAANQVLTGRNTRTATFELATATAKKLGADNKTAMNIGLTVDISVPMAFAFAAGAARVASVRFGKLKLAEHEAVIGIKAGGHTIAKHVNISEADLLARLTRSPKTPLASSFVNIEQAERFISAGLKANRWKIIYWAAAKSESILELTWQSRAVVGYGFRQGTTTRLEAYTVRIVLHRKVFNGKPYYLLTSYPSF</sequence>
<dbReference type="OrthoDB" id="6832592at2"/>
<feature type="domain" description="Bacterial CdiA-CT RNAse A" evidence="1">
    <location>
        <begin position="159"/>
        <end position="270"/>
    </location>
</feature>
<dbReference type="EMBL" id="FOVG01000001">
    <property type="protein sequence ID" value="SFN36561.1"/>
    <property type="molecule type" value="Genomic_DNA"/>
</dbReference>
<keyword evidence="3" id="KW-1185">Reference proteome</keyword>